<evidence type="ECO:0000313" key="1">
    <source>
        <dbReference type="EMBL" id="GJE00873.1"/>
    </source>
</evidence>
<organism evidence="1 2">
    <name type="scientific">Methylobacterium isbiliense</name>
    <dbReference type="NCBI Taxonomy" id="315478"/>
    <lineage>
        <taxon>Bacteria</taxon>
        <taxon>Pseudomonadati</taxon>
        <taxon>Pseudomonadota</taxon>
        <taxon>Alphaproteobacteria</taxon>
        <taxon>Hyphomicrobiales</taxon>
        <taxon>Methylobacteriaceae</taxon>
        <taxon>Methylobacterium</taxon>
    </lineage>
</organism>
<dbReference type="EMBL" id="BPQQ01000031">
    <property type="protein sequence ID" value="GJE00873.1"/>
    <property type="molecule type" value="Genomic_DNA"/>
</dbReference>
<proteinExistence type="predicted"/>
<keyword evidence="2" id="KW-1185">Reference proteome</keyword>
<gene>
    <name evidence="1" type="ORF">GMJLKIPL_2800</name>
</gene>
<dbReference type="Proteomes" id="UP001055153">
    <property type="component" value="Unassembled WGS sequence"/>
</dbReference>
<sequence>MAATKSAGKGATRSVVKVTNVARTMKSVTEDG</sequence>
<name>A0ABQ4SGJ3_9HYPH</name>
<reference evidence="1" key="2">
    <citation type="submission" date="2021-08" db="EMBL/GenBank/DDBJ databases">
        <authorList>
            <person name="Tani A."/>
            <person name="Ola A."/>
            <person name="Ogura Y."/>
            <person name="Katsura K."/>
            <person name="Hayashi T."/>
        </authorList>
    </citation>
    <scope>NUCLEOTIDE SEQUENCE</scope>
    <source>
        <strain evidence="1">DSM 17168</strain>
    </source>
</reference>
<evidence type="ECO:0000313" key="2">
    <source>
        <dbReference type="Proteomes" id="UP001055153"/>
    </source>
</evidence>
<reference evidence="1" key="1">
    <citation type="journal article" date="2021" name="Front. Microbiol.">
        <title>Comprehensive Comparative Genomics and Phenotyping of Methylobacterium Species.</title>
        <authorList>
            <person name="Alessa O."/>
            <person name="Ogura Y."/>
            <person name="Fujitani Y."/>
            <person name="Takami H."/>
            <person name="Hayashi T."/>
            <person name="Sahin N."/>
            <person name="Tani A."/>
        </authorList>
    </citation>
    <scope>NUCLEOTIDE SEQUENCE</scope>
    <source>
        <strain evidence="1">DSM 17168</strain>
    </source>
</reference>
<protein>
    <recommendedName>
        <fullName evidence="3">30S ribosomal protein S11</fullName>
    </recommendedName>
</protein>
<evidence type="ECO:0008006" key="3">
    <source>
        <dbReference type="Google" id="ProtNLM"/>
    </source>
</evidence>
<accession>A0ABQ4SGJ3</accession>
<comment type="caution">
    <text evidence="1">The sequence shown here is derived from an EMBL/GenBank/DDBJ whole genome shotgun (WGS) entry which is preliminary data.</text>
</comment>